<dbReference type="Gene3D" id="3.20.20.70">
    <property type="entry name" value="Aldolase class I"/>
    <property type="match status" value="1"/>
</dbReference>
<dbReference type="InterPro" id="IPR013785">
    <property type="entry name" value="Aldolase_TIM"/>
</dbReference>
<dbReference type="SUPFAM" id="SSF51569">
    <property type="entry name" value="Aldolase"/>
    <property type="match status" value="1"/>
</dbReference>
<dbReference type="EC" id="4.1.2.4" evidence="2"/>
<dbReference type="Proteomes" id="UP001556367">
    <property type="component" value="Unassembled WGS sequence"/>
</dbReference>
<evidence type="ECO:0000256" key="1">
    <source>
        <dbReference type="ARBA" id="ARBA00010936"/>
    </source>
</evidence>
<evidence type="ECO:0000256" key="4">
    <source>
        <dbReference type="ARBA" id="ARBA00023239"/>
    </source>
</evidence>
<sequence length="260" mass="26855">MASNRTTEEWAEVVREKIQQVLGGEEAGSVTVDPDYEKKLAQYIDHTLLKPDATPAQIDALCNEALQYGFKSCCVNGANVAQVARRLEGSASIACAVIGFPLGASTSPVKAYETEDAIRDGAREIDMVVNVGALKAGLYPLVFSDIAAVVSAAGKVPVKVILETALLTDAEKVAGSFIAAEAGAAFVKTCTGFGGGGASVSDVSLMRKAVAYKPEVQVKASAAIRSYEACVAMIRAGATRIGTSSGVTIMAKSGADGHAY</sequence>
<proteinExistence type="inferred from homology"/>
<comment type="catalytic activity">
    <reaction evidence="7">
        <text>2-deoxy-D-ribose 5-phosphate = D-glyceraldehyde 3-phosphate + acetaldehyde</text>
        <dbReference type="Rhea" id="RHEA:12821"/>
        <dbReference type="ChEBI" id="CHEBI:15343"/>
        <dbReference type="ChEBI" id="CHEBI:59776"/>
        <dbReference type="ChEBI" id="CHEBI:62877"/>
        <dbReference type="EC" id="4.1.2.4"/>
    </reaction>
</comment>
<evidence type="ECO:0000256" key="5">
    <source>
        <dbReference type="ARBA" id="ARBA00023270"/>
    </source>
</evidence>
<evidence type="ECO:0000313" key="9">
    <source>
        <dbReference type="Proteomes" id="UP001556367"/>
    </source>
</evidence>
<keyword evidence="4" id="KW-0456">Lyase</keyword>
<dbReference type="HAMAP" id="MF_00114">
    <property type="entry name" value="DeoC_type1"/>
    <property type="match status" value="1"/>
</dbReference>
<dbReference type="SMART" id="SM01133">
    <property type="entry name" value="DeoC"/>
    <property type="match status" value="1"/>
</dbReference>
<gene>
    <name evidence="8" type="ORF">HGRIS_005340</name>
</gene>
<dbReference type="InterPro" id="IPR002915">
    <property type="entry name" value="DeoC/FbaB/LacD_aldolase"/>
</dbReference>
<dbReference type="CDD" id="cd00959">
    <property type="entry name" value="DeoC"/>
    <property type="match status" value="1"/>
</dbReference>
<dbReference type="PIRSF" id="PIRSF001357">
    <property type="entry name" value="DeoC"/>
    <property type="match status" value="1"/>
</dbReference>
<evidence type="ECO:0000313" key="8">
    <source>
        <dbReference type="EMBL" id="KAL0954212.1"/>
    </source>
</evidence>
<keyword evidence="5" id="KW-0704">Schiff base</keyword>
<accession>A0ABR3JFM0</accession>
<name>A0ABR3JFM0_9AGAR</name>
<dbReference type="InterPro" id="IPR011343">
    <property type="entry name" value="DeoC"/>
</dbReference>
<organism evidence="8 9">
    <name type="scientific">Hohenbuehelia grisea</name>
    <dbReference type="NCBI Taxonomy" id="104357"/>
    <lineage>
        <taxon>Eukaryota</taxon>
        <taxon>Fungi</taxon>
        <taxon>Dikarya</taxon>
        <taxon>Basidiomycota</taxon>
        <taxon>Agaricomycotina</taxon>
        <taxon>Agaricomycetes</taxon>
        <taxon>Agaricomycetidae</taxon>
        <taxon>Agaricales</taxon>
        <taxon>Pleurotineae</taxon>
        <taxon>Pleurotaceae</taxon>
        <taxon>Hohenbuehelia</taxon>
    </lineage>
</organism>
<evidence type="ECO:0000256" key="3">
    <source>
        <dbReference type="ARBA" id="ARBA00022490"/>
    </source>
</evidence>
<evidence type="ECO:0000256" key="6">
    <source>
        <dbReference type="ARBA" id="ARBA00032755"/>
    </source>
</evidence>
<dbReference type="PANTHER" id="PTHR10889:SF1">
    <property type="entry name" value="DEOXYRIBOSE-PHOSPHATE ALDOLASE"/>
    <property type="match status" value="1"/>
</dbReference>
<dbReference type="NCBIfam" id="TIGR00126">
    <property type="entry name" value="deoC"/>
    <property type="match status" value="1"/>
</dbReference>
<comment type="similarity">
    <text evidence="1">Belongs to the DeoC/FbaB aldolase family. DeoC type 1 subfamily.</text>
</comment>
<evidence type="ECO:0000256" key="2">
    <source>
        <dbReference type="ARBA" id="ARBA00012515"/>
    </source>
</evidence>
<dbReference type="EMBL" id="JASNQZ010000008">
    <property type="protein sequence ID" value="KAL0954212.1"/>
    <property type="molecule type" value="Genomic_DNA"/>
</dbReference>
<dbReference type="InterPro" id="IPR028581">
    <property type="entry name" value="DeoC_typeI"/>
</dbReference>
<comment type="caution">
    <text evidence="8">The sequence shown here is derived from an EMBL/GenBank/DDBJ whole genome shotgun (WGS) entry which is preliminary data.</text>
</comment>
<dbReference type="PANTHER" id="PTHR10889">
    <property type="entry name" value="DEOXYRIBOSE-PHOSPHATE ALDOLASE"/>
    <property type="match status" value="1"/>
</dbReference>
<keyword evidence="9" id="KW-1185">Reference proteome</keyword>
<evidence type="ECO:0000256" key="7">
    <source>
        <dbReference type="ARBA" id="ARBA00048791"/>
    </source>
</evidence>
<dbReference type="Pfam" id="PF01791">
    <property type="entry name" value="DeoC"/>
    <property type="match status" value="1"/>
</dbReference>
<keyword evidence="3" id="KW-0963">Cytoplasm</keyword>
<protein>
    <recommendedName>
        <fullName evidence="2">deoxyribose-phosphate aldolase</fullName>
        <ecNumber evidence="2">4.1.2.4</ecNumber>
    </recommendedName>
    <alternativeName>
        <fullName evidence="6">2-deoxy-D-ribose 5-phosphate aldolase</fullName>
    </alternativeName>
</protein>
<reference evidence="9" key="1">
    <citation type="submission" date="2024-06" db="EMBL/GenBank/DDBJ databases">
        <title>Multi-omics analyses provide insights into the biosynthesis of the anticancer antibiotic pleurotin in Hohenbuehelia grisea.</title>
        <authorList>
            <person name="Weaver J.A."/>
            <person name="Alberti F."/>
        </authorList>
    </citation>
    <scope>NUCLEOTIDE SEQUENCE [LARGE SCALE GENOMIC DNA]</scope>
    <source>
        <strain evidence="9">T-177</strain>
    </source>
</reference>